<dbReference type="PANTHER" id="PTHR43755:SF1">
    <property type="entry name" value="FAD-DEPENDENT PYRIDINE NUCLEOTIDE-DISULPHIDE OXIDOREDUCTASE"/>
    <property type="match status" value="1"/>
</dbReference>
<accession>A0A370DKB8</accession>
<dbReference type="Pfam" id="PF07992">
    <property type="entry name" value="Pyr_redox_2"/>
    <property type="match status" value="1"/>
</dbReference>
<evidence type="ECO:0000259" key="6">
    <source>
        <dbReference type="Pfam" id="PF21706"/>
    </source>
</evidence>
<evidence type="ECO:0000259" key="5">
    <source>
        <dbReference type="Pfam" id="PF09242"/>
    </source>
</evidence>
<keyword evidence="2" id="KW-0274">FAD</keyword>
<dbReference type="SUPFAM" id="SSF55424">
    <property type="entry name" value="FAD/NAD-linked reductases, dimerisation (C-terminal) domain"/>
    <property type="match status" value="1"/>
</dbReference>
<dbReference type="EMBL" id="QFXC01000007">
    <property type="protein sequence ID" value="RDH84757.1"/>
    <property type="molecule type" value="Genomic_DNA"/>
</dbReference>
<name>A0A370DKB8_9GAMM</name>
<reference evidence="7 8" key="1">
    <citation type="journal article" date="2018" name="ISME J.">
        <title>Endosymbiont genomes yield clues of tubeworm success.</title>
        <authorList>
            <person name="Li Y."/>
            <person name="Liles M.R."/>
            <person name="Halanych K.M."/>
        </authorList>
    </citation>
    <scope>NUCLEOTIDE SEQUENCE [LARGE SCALE GENOMIC DNA]</scope>
    <source>
        <strain evidence="7">A1464</strain>
    </source>
</reference>
<evidence type="ECO:0000256" key="2">
    <source>
        <dbReference type="ARBA" id="ARBA00022827"/>
    </source>
</evidence>
<dbReference type="InterPro" id="IPR015323">
    <property type="entry name" value="FlavoCytC_S_DH_flav-bd"/>
</dbReference>
<evidence type="ECO:0000313" key="8">
    <source>
        <dbReference type="Proteomes" id="UP000254266"/>
    </source>
</evidence>
<protein>
    <recommendedName>
        <fullName evidence="9">Cytochrome C</fullName>
    </recommendedName>
</protein>
<organism evidence="7 8">
    <name type="scientific">endosymbiont of Galathealinum brachiosum</name>
    <dbReference type="NCBI Taxonomy" id="2200906"/>
    <lineage>
        <taxon>Bacteria</taxon>
        <taxon>Pseudomonadati</taxon>
        <taxon>Pseudomonadota</taxon>
        <taxon>Gammaproteobacteria</taxon>
        <taxon>sulfur-oxidizing symbionts</taxon>
    </lineage>
</organism>
<evidence type="ECO:0000256" key="1">
    <source>
        <dbReference type="ARBA" id="ARBA00022630"/>
    </source>
</evidence>
<dbReference type="Gene3D" id="3.50.50.60">
    <property type="entry name" value="FAD/NAD(P)-binding domain"/>
    <property type="match status" value="2"/>
</dbReference>
<keyword evidence="3" id="KW-0732">Signal</keyword>
<feature type="domain" description="Sulfide dehydrogenase [flavocytochrome c] flavoprotein chain central" evidence="6">
    <location>
        <begin position="168"/>
        <end position="284"/>
    </location>
</feature>
<evidence type="ECO:0008006" key="9">
    <source>
        <dbReference type="Google" id="ProtNLM"/>
    </source>
</evidence>
<feature type="signal peptide" evidence="3">
    <location>
        <begin position="1"/>
        <end position="28"/>
    </location>
</feature>
<evidence type="ECO:0000259" key="4">
    <source>
        <dbReference type="Pfam" id="PF07992"/>
    </source>
</evidence>
<dbReference type="Gene3D" id="3.90.760.10">
    <property type="entry name" value="Flavocytochrome c sulphide dehydrogenase, flavin-binding domain"/>
    <property type="match status" value="1"/>
</dbReference>
<dbReference type="PANTHER" id="PTHR43755">
    <property type="match status" value="1"/>
</dbReference>
<dbReference type="InterPro" id="IPR052541">
    <property type="entry name" value="SQRD"/>
</dbReference>
<feature type="domain" description="Flavocytochrome c sulphide dehydrogenase flavin-binding" evidence="5">
    <location>
        <begin position="359"/>
        <end position="429"/>
    </location>
</feature>
<dbReference type="InterPro" id="IPR049386">
    <property type="entry name" value="FCSD_central"/>
</dbReference>
<gene>
    <name evidence="7" type="ORF">DIZ80_04630</name>
</gene>
<dbReference type="InterPro" id="IPR023753">
    <property type="entry name" value="FAD/NAD-binding_dom"/>
</dbReference>
<feature type="chain" id="PRO_5016688477" description="Cytochrome C" evidence="3">
    <location>
        <begin position="29"/>
        <end position="430"/>
    </location>
</feature>
<sequence>MNTYDRRRFIKLLANTGFMLASMSPLSAFSKSQKASARVLVVGGGFGGATCAKYLNVFDPSLSITLIEPSTRFKTCPFSNAVLSGIRDIDSISHGYQAHEKRGVNVVHDRVTHIDAVGKYVTLGDGKKLFYDKLVLSPGIDFKWDDVEGMTAADAKIIPHAWQGGSQTTLLRNQLVSMRDGASVIIAPPGNPFRCPPGPYERVSLIAHYLKQHKPKSKILVLDAKSKFSKQALFMQGWKKLYPGMIEWVGADDGGRIDYIEAKNKTIHTEMGDKHKAEVINFIPPQKAGLITHTAELTNGDGWCPVNQRTFESKQYPDIHIIGDASIAGKMPKSGFAANSQGKVCAAAIVSAIYGNKMPEPSYVNTCYSLVSPDYGISVAAVYRYSHDKGIYKVKGSGGVSPIEADAAFRKQEARYAKGWYDSITSDSFG</sequence>
<dbReference type="GO" id="GO:0050660">
    <property type="term" value="F:flavin adenine dinucleotide binding"/>
    <property type="evidence" value="ECO:0007669"/>
    <property type="project" value="InterPro"/>
</dbReference>
<dbReference type="Pfam" id="PF21706">
    <property type="entry name" value="FCSD_central"/>
    <property type="match status" value="1"/>
</dbReference>
<dbReference type="AlphaFoldDB" id="A0A370DKB8"/>
<dbReference type="InterPro" id="IPR016156">
    <property type="entry name" value="FAD/NAD-linked_Rdtase_dimer_sf"/>
</dbReference>
<keyword evidence="8" id="KW-1185">Reference proteome</keyword>
<dbReference type="Proteomes" id="UP000254266">
    <property type="component" value="Unassembled WGS sequence"/>
</dbReference>
<evidence type="ECO:0000256" key="3">
    <source>
        <dbReference type="SAM" id="SignalP"/>
    </source>
</evidence>
<comment type="caution">
    <text evidence="7">The sequence shown here is derived from an EMBL/GenBank/DDBJ whole genome shotgun (WGS) entry which is preliminary data.</text>
</comment>
<dbReference type="InterPro" id="IPR036188">
    <property type="entry name" value="FAD/NAD-bd_sf"/>
</dbReference>
<dbReference type="InterPro" id="IPR037092">
    <property type="entry name" value="FlavoCytC_S_DH_flav-bd_sf"/>
</dbReference>
<dbReference type="Pfam" id="PF09242">
    <property type="entry name" value="FCSD-flav_bind"/>
    <property type="match status" value="1"/>
</dbReference>
<dbReference type="FunFam" id="3.50.50.60:FF:000234">
    <property type="entry name" value="Flavocytochrome C sulfide dehydrogenase"/>
    <property type="match status" value="1"/>
</dbReference>
<proteinExistence type="predicted"/>
<dbReference type="GO" id="GO:0016491">
    <property type="term" value="F:oxidoreductase activity"/>
    <property type="evidence" value="ECO:0007669"/>
    <property type="project" value="InterPro"/>
</dbReference>
<dbReference type="SUPFAM" id="SSF51905">
    <property type="entry name" value="FAD/NAD(P)-binding domain"/>
    <property type="match status" value="2"/>
</dbReference>
<feature type="domain" description="FAD/NAD(P)-binding" evidence="4">
    <location>
        <begin position="38"/>
        <end position="150"/>
    </location>
</feature>
<keyword evidence="1" id="KW-0285">Flavoprotein</keyword>
<evidence type="ECO:0000313" key="7">
    <source>
        <dbReference type="EMBL" id="RDH84757.1"/>
    </source>
</evidence>